<proteinExistence type="predicted"/>
<dbReference type="AlphaFoldDB" id="A0A9P3CTR7"/>
<dbReference type="RefSeq" id="XP_044658690.1">
    <property type="nucleotide sequence ID" value="XM_044802755.1"/>
</dbReference>
<accession>A0A9P3CTR7</accession>
<comment type="caution">
    <text evidence="2">The sequence shown here is derived from an EMBL/GenBank/DDBJ whole genome shotgun (WGS) entry which is preliminary data.</text>
</comment>
<name>A0A9P3CTR7_9PEZI</name>
<dbReference type="GeneID" id="68292982"/>
<organism evidence="2 3">
    <name type="scientific">Cercospora kikuchii</name>
    <dbReference type="NCBI Taxonomy" id="84275"/>
    <lineage>
        <taxon>Eukaryota</taxon>
        <taxon>Fungi</taxon>
        <taxon>Dikarya</taxon>
        <taxon>Ascomycota</taxon>
        <taxon>Pezizomycotina</taxon>
        <taxon>Dothideomycetes</taxon>
        <taxon>Dothideomycetidae</taxon>
        <taxon>Mycosphaerellales</taxon>
        <taxon>Mycosphaerellaceae</taxon>
        <taxon>Cercospora</taxon>
    </lineage>
</organism>
<dbReference type="Pfam" id="PF01636">
    <property type="entry name" value="APH"/>
    <property type="match status" value="1"/>
</dbReference>
<dbReference type="SUPFAM" id="SSF56112">
    <property type="entry name" value="Protein kinase-like (PK-like)"/>
    <property type="match status" value="1"/>
</dbReference>
<keyword evidence="3" id="KW-1185">Reference proteome</keyword>
<sequence length="367" mass="41172">MGSIEVSTHVVERPPSWQKSVHEYLAENDLKCKKATPLQGGASAYIWKLEGLAPEKPSSRPTLPLRSISQACIMKYGDDTAKSVAEIKMSPDRMSNEAKAMDSATLARVCAEEPSVEIPRLVSSTDQAVIMSWAGETDLRSAYIKDQTLDARDAGSRIGRWAAVMHRAGRGNPDEEQWDSTTRDSVLKLEEDHLRTRLSEDPSFTSEEIERAAAAFHAPDEVRTLTAYDFRPMNTLLRPSDDTSRPRITVVDWEIAGYGDPAFDLRMWIAEAIVTEAKYGGERALLEGFLTAYRQKVGNNIADTALLCRVAILVGSMWEFLMPCSIWDCTEADARYYRKSGREYIRAGIDFDRDWLLKSRLAPLLQK</sequence>
<feature type="domain" description="Aminoglycoside phosphotransferase" evidence="1">
    <location>
        <begin position="104"/>
        <end position="269"/>
    </location>
</feature>
<gene>
    <name evidence="2" type="ORF">CKM354_000740700</name>
</gene>
<evidence type="ECO:0000313" key="2">
    <source>
        <dbReference type="EMBL" id="GIZ44203.1"/>
    </source>
</evidence>
<dbReference type="EMBL" id="BOLY01000004">
    <property type="protein sequence ID" value="GIZ44203.1"/>
    <property type="molecule type" value="Genomic_DNA"/>
</dbReference>
<dbReference type="Gene3D" id="3.90.1200.10">
    <property type="match status" value="1"/>
</dbReference>
<evidence type="ECO:0000259" key="1">
    <source>
        <dbReference type="Pfam" id="PF01636"/>
    </source>
</evidence>
<dbReference type="OrthoDB" id="25129at2759"/>
<dbReference type="InterPro" id="IPR002575">
    <property type="entry name" value="Aminoglycoside_PTrfase"/>
</dbReference>
<dbReference type="Proteomes" id="UP000825890">
    <property type="component" value="Unassembled WGS sequence"/>
</dbReference>
<protein>
    <recommendedName>
        <fullName evidence="1">Aminoglycoside phosphotransferase domain-containing protein</fullName>
    </recommendedName>
</protein>
<dbReference type="InterPro" id="IPR011009">
    <property type="entry name" value="Kinase-like_dom_sf"/>
</dbReference>
<evidence type="ECO:0000313" key="3">
    <source>
        <dbReference type="Proteomes" id="UP000825890"/>
    </source>
</evidence>
<reference evidence="2 3" key="1">
    <citation type="submission" date="2021-01" db="EMBL/GenBank/DDBJ databases">
        <title>Cercospora kikuchii MAFF 305040 whole genome shotgun sequence.</title>
        <authorList>
            <person name="Kashiwa T."/>
            <person name="Suzuki T."/>
        </authorList>
    </citation>
    <scope>NUCLEOTIDE SEQUENCE [LARGE SCALE GENOMIC DNA]</scope>
    <source>
        <strain evidence="2 3">MAFF 305040</strain>
    </source>
</reference>